<dbReference type="OrthoDB" id="4850648at2759"/>
<feature type="compositionally biased region" description="Basic residues" evidence="1">
    <location>
        <begin position="83"/>
        <end position="99"/>
    </location>
</feature>
<dbReference type="AlphaFoldDB" id="A0A135STK7"/>
<dbReference type="Proteomes" id="UP000070121">
    <property type="component" value="Unassembled WGS sequence"/>
</dbReference>
<sequence length="321" mass="36279">MSPSIRTDREVTTENQRRLNVIDSRLLTSSHSHASREKSHLTESKLTTTHDKMRNPDEETLQFETLRDCLSAAVVERVTKPATKTKRRSKKANPRRPPKSQHDASSVITSVGDDDENTQVDADDMIDFTSYLASETFDSFPADLKSLSHATHTADPSLLQSRFPLPLTGADVADLLPTLSSDVADSLAAYHIVDPAKQGAHEFLAPVLTEYISALVAPPPPPRSTRDSVEGCELCGRDWIGLTYHHLIPRMVHDKVVKRGWHREEELNNVAWLCRLCHSFVHRFAGHEELARQYYTVELLLEQEEVVRIAQYASRVRWKGR</sequence>
<dbReference type="EMBL" id="JFFI01002245">
    <property type="protein sequence ID" value="KXH39137.1"/>
    <property type="molecule type" value="Genomic_DNA"/>
</dbReference>
<evidence type="ECO:0000313" key="3">
    <source>
        <dbReference type="Proteomes" id="UP000070121"/>
    </source>
</evidence>
<feature type="region of interest" description="Disordered" evidence="1">
    <location>
        <begin position="22"/>
        <end position="58"/>
    </location>
</feature>
<evidence type="ECO:0000313" key="2">
    <source>
        <dbReference type="EMBL" id="KXH39137.1"/>
    </source>
</evidence>
<dbReference type="PANTHER" id="PTHR37827">
    <property type="entry name" value="TUDOR DOMAIN-CONTAINING PROTEIN"/>
    <property type="match status" value="1"/>
</dbReference>
<reference evidence="2 3" key="1">
    <citation type="submission" date="2014-02" db="EMBL/GenBank/DDBJ databases">
        <title>The genome sequence of Colletotrichum salicis CBS 607.94.</title>
        <authorList>
            <person name="Baroncelli R."/>
            <person name="Thon M.R."/>
        </authorList>
    </citation>
    <scope>NUCLEOTIDE SEQUENCE [LARGE SCALE GENOMIC DNA]</scope>
    <source>
        <strain evidence="2 3">CBS 607.94</strain>
    </source>
</reference>
<feature type="compositionally biased region" description="Basic and acidic residues" evidence="1">
    <location>
        <begin position="34"/>
        <end position="57"/>
    </location>
</feature>
<dbReference type="PANTHER" id="PTHR37827:SF1">
    <property type="entry name" value="HNH DOMAIN-CONTAINING PROTEIN"/>
    <property type="match status" value="1"/>
</dbReference>
<organism evidence="2 3">
    <name type="scientific">Colletotrichum salicis</name>
    <dbReference type="NCBI Taxonomy" id="1209931"/>
    <lineage>
        <taxon>Eukaryota</taxon>
        <taxon>Fungi</taxon>
        <taxon>Dikarya</taxon>
        <taxon>Ascomycota</taxon>
        <taxon>Pezizomycotina</taxon>
        <taxon>Sordariomycetes</taxon>
        <taxon>Hypocreomycetidae</taxon>
        <taxon>Glomerellales</taxon>
        <taxon>Glomerellaceae</taxon>
        <taxon>Colletotrichum</taxon>
        <taxon>Colletotrichum acutatum species complex</taxon>
    </lineage>
</organism>
<dbReference type="STRING" id="1209931.A0A135STK7"/>
<feature type="region of interest" description="Disordered" evidence="1">
    <location>
        <begin position="77"/>
        <end position="119"/>
    </location>
</feature>
<proteinExistence type="predicted"/>
<gene>
    <name evidence="2" type="ORF">CSAL01_03168</name>
</gene>
<name>A0A135STK7_9PEZI</name>
<accession>A0A135STK7</accession>
<comment type="caution">
    <text evidence="2">The sequence shown here is derived from an EMBL/GenBank/DDBJ whole genome shotgun (WGS) entry which is preliminary data.</text>
</comment>
<protein>
    <submittedName>
        <fullName evidence="2">YisB protein</fullName>
    </submittedName>
</protein>
<keyword evidence="3" id="KW-1185">Reference proteome</keyword>
<evidence type="ECO:0000256" key="1">
    <source>
        <dbReference type="SAM" id="MobiDB-lite"/>
    </source>
</evidence>